<name>A0A6P7TRL9_9MOLL</name>
<proteinExistence type="predicted"/>
<dbReference type="GO" id="GO:0005737">
    <property type="term" value="C:cytoplasm"/>
    <property type="evidence" value="ECO:0007669"/>
    <property type="project" value="TreeGrafter"/>
</dbReference>
<dbReference type="GO" id="GO:0046872">
    <property type="term" value="F:metal ion binding"/>
    <property type="evidence" value="ECO:0007669"/>
    <property type="project" value="UniProtKB-KW"/>
</dbReference>
<feature type="binding site" evidence="6">
    <location>
        <begin position="305"/>
        <end position="308"/>
    </location>
    <ligand>
        <name>GTP</name>
        <dbReference type="ChEBI" id="CHEBI:37565"/>
    </ligand>
</feature>
<evidence type="ECO:0000256" key="3">
    <source>
        <dbReference type="ARBA" id="ARBA00022741"/>
    </source>
</evidence>
<dbReference type="Gene3D" id="3.40.50.300">
    <property type="entry name" value="P-loop containing nucleotide triphosphate hydrolases"/>
    <property type="match status" value="1"/>
</dbReference>
<evidence type="ECO:0000313" key="9">
    <source>
        <dbReference type="Proteomes" id="UP000515154"/>
    </source>
</evidence>
<feature type="binding site" evidence="7">
    <location>
        <position position="47"/>
    </location>
    <ligand>
        <name>Mg(2+)</name>
        <dbReference type="ChEBI" id="CHEBI:18420"/>
    </ligand>
</feature>
<feature type="region of interest" description="Disordered" evidence="8">
    <location>
        <begin position="1"/>
        <end position="27"/>
    </location>
</feature>
<evidence type="ECO:0000256" key="7">
    <source>
        <dbReference type="PIRSR" id="PIRSR601019-2"/>
    </source>
</evidence>
<evidence type="ECO:0000256" key="1">
    <source>
        <dbReference type="ARBA" id="ARBA00011356"/>
    </source>
</evidence>
<dbReference type="PRINTS" id="PR00318">
    <property type="entry name" value="GPROTEINA"/>
</dbReference>
<evidence type="ECO:0000313" key="10">
    <source>
        <dbReference type="RefSeq" id="XP_029654428.1"/>
    </source>
</evidence>
<dbReference type="Gene3D" id="1.10.400.10">
    <property type="entry name" value="GI Alpha 1, domain 2-like"/>
    <property type="match status" value="1"/>
</dbReference>
<evidence type="ECO:0000256" key="4">
    <source>
        <dbReference type="ARBA" id="ARBA00023134"/>
    </source>
</evidence>
<dbReference type="SUPFAM" id="SSF52540">
    <property type="entry name" value="P-loop containing nucleoside triphosphate hydrolases"/>
    <property type="match status" value="1"/>
</dbReference>
<dbReference type="CDD" id="cd00066">
    <property type="entry name" value="G-alpha"/>
    <property type="match status" value="1"/>
</dbReference>
<accession>A0A6P7TRL9</accession>
<dbReference type="SUPFAM" id="SSF47895">
    <property type="entry name" value="Transducin (alpha subunit), insertion domain"/>
    <property type="match status" value="1"/>
</dbReference>
<dbReference type="Pfam" id="PF00503">
    <property type="entry name" value="G-alpha"/>
    <property type="match status" value="1"/>
</dbReference>
<feature type="binding site" evidence="6">
    <location>
        <begin position="211"/>
        <end position="217"/>
    </location>
    <ligand>
        <name>GTP</name>
        <dbReference type="ChEBI" id="CHEBI:37565"/>
    </ligand>
</feature>
<keyword evidence="2 7" id="KW-0479">Metal-binding</keyword>
<reference evidence="10" key="1">
    <citation type="submission" date="2025-08" db="UniProtKB">
        <authorList>
            <consortium name="RefSeq"/>
        </authorList>
    </citation>
    <scope>IDENTIFICATION</scope>
</reference>
<dbReference type="GO" id="GO:0031683">
    <property type="term" value="F:G-protein beta/gamma-subunit complex binding"/>
    <property type="evidence" value="ECO:0007669"/>
    <property type="project" value="InterPro"/>
</dbReference>
<dbReference type="InterPro" id="IPR011025">
    <property type="entry name" value="GproteinA_insert"/>
</dbReference>
<gene>
    <name evidence="10" type="primary">LOC115227855</name>
</gene>
<dbReference type="GO" id="GO:0005834">
    <property type="term" value="C:heterotrimeric G-protein complex"/>
    <property type="evidence" value="ECO:0007669"/>
    <property type="project" value="TreeGrafter"/>
</dbReference>
<organism evidence="9 10">
    <name type="scientific">Octopus sinensis</name>
    <name type="common">East Asian common octopus</name>
    <dbReference type="NCBI Taxonomy" id="2607531"/>
    <lineage>
        <taxon>Eukaryota</taxon>
        <taxon>Metazoa</taxon>
        <taxon>Spiralia</taxon>
        <taxon>Lophotrochozoa</taxon>
        <taxon>Mollusca</taxon>
        <taxon>Cephalopoda</taxon>
        <taxon>Coleoidea</taxon>
        <taxon>Octopodiformes</taxon>
        <taxon>Octopoda</taxon>
        <taxon>Incirrata</taxon>
        <taxon>Octopodidae</taxon>
        <taxon>Octopus</taxon>
    </lineage>
</organism>
<dbReference type="Proteomes" id="UP000515154">
    <property type="component" value="Unplaced"/>
</dbReference>
<keyword evidence="4 6" id="KW-0342">GTP-binding</keyword>
<dbReference type="PANTHER" id="PTHR10218">
    <property type="entry name" value="GTP-BINDING PROTEIN ALPHA SUBUNIT"/>
    <property type="match status" value="1"/>
</dbReference>
<dbReference type="FunFam" id="3.40.50.300:FF:000720">
    <property type="entry name" value="Guanine nucleotide-binding protein G(k) subunit alpha"/>
    <property type="match status" value="1"/>
</dbReference>
<dbReference type="GO" id="GO:0007188">
    <property type="term" value="P:adenylate cyclase-modulating G protein-coupled receptor signaling pathway"/>
    <property type="evidence" value="ECO:0007669"/>
    <property type="project" value="TreeGrafter"/>
</dbReference>
<keyword evidence="3 6" id="KW-0547">Nucleotide-binding</keyword>
<dbReference type="KEGG" id="osn:115227855"/>
<dbReference type="InterPro" id="IPR027417">
    <property type="entry name" value="P-loop_NTPase"/>
</dbReference>
<dbReference type="PANTHER" id="PTHR10218:SF302">
    <property type="entry name" value="GUANINE NUCLEOTIDE-BINDING PROTEIN ALPHA-5 SUBUNIT"/>
    <property type="match status" value="1"/>
</dbReference>
<feature type="binding site" evidence="6">
    <location>
        <begin position="236"/>
        <end position="240"/>
    </location>
    <ligand>
        <name>GTP</name>
        <dbReference type="ChEBI" id="CHEBI:37565"/>
    </ligand>
</feature>
<dbReference type="RefSeq" id="XP_029654428.1">
    <property type="nucleotide sequence ID" value="XM_029798568.2"/>
</dbReference>
<evidence type="ECO:0000256" key="8">
    <source>
        <dbReference type="SAM" id="MobiDB-lite"/>
    </source>
</evidence>
<keyword evidence="9" id="KW-1185">Reference proteome</keyword>
<dbReference type="PROSITE" id="PS51882">
    <property type="entry name" value="G_ALPHA"/>
    <property type="match status" value="1"/>
</dbReference>
<dbReference type="GO" id="GO:0005525">
    <property type="term" value="F:GTP binding"/>
    <property type="evidence" value="ECO:0007669"/>
    <property type="project" value="UniProtKB-KW"/>
</dbReference>
<dbReference type="GO" id="GO:0003924">
    <property type="term" value="F:GTPase activity"/>
    <property type="evidence" value="ECO:0007669"/>
    <property type="project" value="InterPro"/>
</dbReference>
<sequence length="388" mass="45654">MSCSGGEPDRSALARSRSIDHQLDEERERRQKEIQLLVLGASGSGKSTFIKQMRIRYGDGFPENERHYFKPFIYENITHALHHVLDHMASMKIDFNDPSMTETVSEFEKKYPRIRALLLHTVEEDGTHFDHNNTNLFPARPRRLSNFYCHYEKPDIFLILQVWLDPGVQECYKNLNDPDNEIFLPYSEEYFLSNIERIMQQNYMPTLADILHIRKTTIGVQESVFTINNLSYRFIDVAGQKSQRKKWIPFFEGVSAVIFFAALSAFDEILEEEPAMNSMQDSLQAFSDVVQNRFLENMNFILFLNKEDLFIRKLKFTKMSKNFPDYTGDNSPEQCQEYIKDKFLEKKPNKKNIYTHITCAVDETKMRNVLENMLEMIVEFNIRKCGTY</sequence>
<dbReference type="SMART" id="SM00275">
    <property type="entry name" value="G_alpha"/>
    <property type="match status" value="1"/>
</dbReference>
<protein>
    <submittedName>
        <fullName evidence="10">Guanine nucleotide-binding protein G(I) subunit alpha-2</fullName>
    </submittedName>
</protein>
<keyword evidence="7" id="KW-0460">Magnesium</keyword>
<evidence type="ECO:0000256" key="2">
    <source>
        <dbReference type="ARBA" id="ARBA00022723"/>
    </source>
</evidence>
<comment type="subunit">
    <text evidence="1">G proteins are composed of 3 units; alpha, beta and gamma. The alpha chain contains the guanine nucleotide binding site.</text>
</comment>
<feature type="compositionally biased region" description="Basic and acidic residues" evidence="8">
    <location>
        <begin position="7"/>
        <end position="27"/>
    </location>
</feature>
<keyword evidence="5" id="KW-0807">Transducer</keyword>
<dbReference type="AlphaFoldDB" id="A0A6P7TRL9"/>
<evidence type="ECO:0000256" key="5">
    <source>
        <dbReference type="ARBA" id="ARBA00023224"/>
    </source>
</evidence>
<feature type="binding site" evidence="7">
    <location>
        <position position="217"/>
    </location>
    <ligand>
        <name>Mg(2+)</name>
        <dbReference type="ChEBI" id="CHEBI:18420"/>
    </ligand>
</feature>
<dbReference type="GO" id="GO:0001664">
    <property type="term" value="F:G protein-coupled receptor binding"/>
    <property type="evidence" value="ECO:0007669"/>
    <property type="project" value="TreeGrafter"/>
</dbReference>
<evidence type="ECO:0000256" key="6">
    <source>
        <dbReference type="PIRSR" id="PIRSR601019-1"/>
    </source>
</evidence>
<feature type="binding site" evidence="6">
    <location>
        <position position="360"/>
    </location>
    <ligand>
        <name>GTP</name>
        <dbReference type="ChEBI" id="CHEBI:37565"/>
    </ligand>
</feature>
<dbReference type="InterPro" id="IPR001019">
    <property type="entry name" value="Gprotein_alpha_su"/>
</dbReference>